<accession>A0A0R0ASM0</accession>
<dbReference type="Pfam" id="PF00725">
    <property type="entry name" value="3HCDH"/>
    <property type="match status" value="1"/>
</dbReference>
<dbReference type="GO" id="GO:0006635">
    <property type="term" value="P:fatty acid beta-oxidation"/>
    <property type="evidence" value="ECO:0007669"/>
    <property type="project" value="UniProtKB-UniPathway"/>
</dbReference>
<proteinExistence type="predicted"/>
<dbReference type="OrthoDB" id="5389341at2"/>
<evidence type="ECO:0000256" key="6">
    <source>
        <dbReference type="ARBA" id="ARBA00023098"/>
    </source>
</evidence>
<dbReference type="Proteomes" id="UP000050836">
    <property type="component" value="Unassembled WGS sequence"/>
</dbReference>
<dbReference type="SUPFAM" id="SSF52096">
    <property type="entry name" value="ClpP/crotonase"/>
    <property type="match status" value="1"/>
</dbReference>
<dbReference type="InterPro" id="IPR029045">
    <property type="entry name" value="ClpP/crotonase-like_dom_sf"/>
</dbReference>
<dbReference type="InterPro" id="IPR008927">
    <property type="entry name" value="6-PGluconate_DH-like_C_sf"/>
</dbReference>
<dbReference type="AlphaFoldDB" id="A0A0R0ASM0"/>
<evidence type="ECO:0000256" key="4">
    <source>
        <dbReference type="ARBA" id="ARBA00023002"/>
    </source>
</evidence>
<evidence type="ECO:0000256" key="1">
    <source>
        <dbReference type="ARBA" id="ARBA00005005"/>
    </source>
</evidence>
<keyword evidence="2" id="KW-0276">Fatty acid metabolism</keyword>
<reference evidence="10 11" key="1">
    <citation type="submission" date="2015-10" db="EMBL/GenBank/DDBJ databases">
        <title>Genome sequencing and analysis of members of genus Stenotrophomonas.</title>
        <authorList>
            <person name="Patil P.P."/>
            <person name="Midha S."/>
            <person name="Patil P.B."/>
        </authorList>
    </citation>
    <scope>NUCLEOTIDE SEQUENCE [LARGE SCALE GENOMIC DNA]</scope>
    <source>
        <strain evidence="10 11">JCM 9942</strain>
    </source>
</reference>
<dbReference type="GO" id="GO:0003857">
    <property type="term" value="F:(3S)-3-hydroxyacyl-CoA dehydrogenase (NAD+) activity"/>
    <property type="evidence" value="ECO:0007669"/>
    <property type="project" value="UniProtKB-EC"/>
</dbReference>
<dbReference type="Pfam" id="PF00378">
    <property type="entry name" value="ECH_1"/>
    <property type="match status" value="1"/>
</dbReference>
<gene>
    <name evidence="10" type="ORF">ARC78_04440</name>
</gene>
<dbReference type="PANTHER" id="PTHR48075:SF7">
    <property type="entry name" value="3-HYDROXYACYL-COA DEHYDROGENASE-RELATED"/>
    <property type="match status" value="1"/>
</dbReference>
<comment type="caution">
    <text evidence="10">The sequence shown here is derived from an EMBL/GenBank/DDBJ whole genome shotgun (WGS) entry which is preliminary data.</text>
</comment>
<feature type="domain" description="3-hydroxyacyl-CoA dehydrogenase C-terminal" evidence="8">
    <location>
        <begin position="195"/>
        <end position="293"/>
    </location>
</feature>
<evidence type="ECO:0000256" key="7">
    <source>
        <dbReference type="ARBA" id="ARBA00049556"/>
    </source>
</evidence>
<name>A0A0R0ASM0_9GAMM</name>
<dbReference type="Gene3D" id="3.90.226.10">
    <property type="entry name" value="2-enoyl-CoA Hydratase, Chain A, domain 1"/>
    <property type="match status" value="1"/>
</dbReference>
<dbReference type="PANTHER" id="PTHR48075">
    <property type="entry name" value="3-HYDROXYACYL-COA DEHYDROGENASE FAMILY PROTEIN"/>
    <property type="match status" value="1"/>
</dbReference>
<feature type="domain" description="3-hydroxyacyl-CoA dehydrogenase NAD binding" evidence="9">
    <location>
        <begin position="10"/>
        <end position="192"/>
    </location>
</feature>
<dbReference type="Gene3D" id="1.10.1040.50">
    <property type="match status" value="1"/>
</dbReference>
<dbReference type="Gene3D" id="3.40.50.720">
    <property type="entry name" value="NAD(P)-binding Rossmann-like Domain"/>
    <property type="match status" value="1"/>
</dbReference>
<protein>
    <submittedName>
        <fullName evidence="10">3-hydroxyacyl-CoA dehydrogenase</fullName>
    </submittedName>
</protein>
<comment type="pathway">
    <text evidence="1">Lipid metabolism; fatty acid beta-oxidation.</text>
</comment>
<evidence type="ECO:0000256" key="3">
    <source>
        <dbReference type="ARBA" id="ARBA00022963"/>
    </source>
</evidence>
<dbReference type="GO" id="GO:0070403">
    <property type="term" value="F:NAD+ binding"/>
    <property type="evidence" value="ECO:0007669"/>
    <property type="project" value="InterPro"/>
</dbReference>
<dbReference type="UniPathway" id="UPA00659"/>
<dbReference type="InterPro" id="IPR006108">
    <property type="entry name" value="3HC_DH_C"/>
</dbReference>
<keyword evidence="6" id="KW-0443">Lipid metabolism</keyword>
<evidence type="ECO:0000256" key="5">
    <source>
        <dbReference type="ARBA" id="ARBA00023027"/>
    </source>
</evidence>
<keyword evidence="5" id="KW-0520">NAD</keyword>
<dbReference type="InterPro" id="IPR006176">
    <property type="entry name" value="3-OHacyl-CoA_DH_NAD-bd"/>
</dbReference>
<keyword evidence="4" id="KW-0560">Oxidoreductase</keyword>
<organism evidence="10 11">
    <name type="scientific">Stenotrophomonas pictorum JCM 9942</name>
    <dbReference type="NCBI Taxonomy" id="1236960"/>
    <lineage>
        <taxon>Bacteria</taxon>
        <taxon>Pseudomonadati</taxon>
        <taxon>Pseudomonadota</taxon>
        <taxon>Gammaproteobacteria</taxon>
        <taxon>Lysobacterales</taxon>
        <taxon>Lysobacteraceae</taxon>
        <taxon>Stenotrophomonas</taxon>
    </lineage>
</organism>
<evidence type="ECO:0000313" key="10">
    <source>
        <dbReference type="EMBL" id="KRG44702.1"/>
    </source>
</evidence>
<evidence type="ECO:0000259" key="8">
    <source>
        <dbReference type="Pfam" id="PF00725"/>
    </source>
</evidence>
<dbReference type="EMBL" id="LLXS01000006">
    <property type="protein sequence ID" value="KRG44702.1"/>
    <property type="molecule type" value="Genomic_DNA"/>
</dbReference>
<comment type="catalytic activity">
    <reaction evidence="7">
        <text>a (3S)-3-hydroxyacyl-CoA + NAD(+) = a 3-oxoacyl-CoA + NADH + H(+)</text>
        <dbReference type="Rhea" id="RHEA:22432"/>
        <dbReference type="ChEBI" id="CHEBI:15378"/>
        <dbReference type="ChEBI" id="CHEBI:57318"/>
        <dbReference type="ChEBI" id="CHEBI:57540"/>
        <dbReference type="ChEBI" id="CHEBI:57945"/>
        <dbReference type="ChEBI" id="CHEBI:90726"/>
        <dbReference type="EC" id="1.1.1.35"/>
    </reaction>
</comment>
<dbReference type="CDD" id="cd06558">
    <property type="entry name" value="crotonase-like"/>
    <property type="match status" value="1"/>
</dbReference>
<keyword evidence="11" id="KW-1185">Reference proteome</keyword>
<sequence>MSNSLIVRRAAVLGAGVMGAQIAAHLTNAGVDTVLFDLAAKEGPADGIVLKAIANLGKLSPAPLASKALAEAITPANYDSGLEQLRDCDLIIEAIAERMDWKQDLYKKIAPFVNEHAVLASNTSGLGINKLADVLPEELRHRFSGVHFFNPPRYMHLAELIPAKTTDKAVLEGLETFLTTNLGKGVVYAKDTPNFIGNRIGVFSILSTIHHTQQFGLGFDEVDGLTGPLVGRPKSATYRTSDVVGLDTMAHVIKTMGDTLPDDPWHKYFHAPAWLDALIGKGALGQKTGAGIFRKVGKDIMVIDLEKQDYRPADRAAAPEVVEILKIKNPAEKFAKLRESQHPHAQFLWATFRDLFHYSAYHLADIAETARDVDLAIRWGYGWSLGPFETWQAAGWKQVAQWIADDIAAGKSMSSAPLPAWVLDGRDGVHAAEGSYSPSQNALVPRSSLPVYQRQRFPDALLGEKFAPGETVFENDGIRLWTDGDGIGVISFKTKMNTVSDQVLDGIQHAIGLAEKQFKGVVIWQNKEPFSAGADLAGALGALQAGKIAEFEAIVANFQRTSQRIKYATVPVVTAVRGLALGGGCEFQMHAAKSVAALESYIGLVEAGVGLLPAGGGLKEIAVRASQAAGPDGDVFAELKKTFETVAMAKVSNSAVNAKELGLMRGTDKVVFNSFELLHIAKAEVTALAEGGYRPPLPARRIRVAGDVGIATFKMMLVNMLEGRFISPYDYEIAERIATVLCGGKVDRNSVVDEEWLLTLERKHFVELAQQEKTQARIAHMLTTGKPLRN</sequence>
<evidence type="ECO:0000256" key="2">
    <source>
        <dbReference type="ARBA" id="ARBA00022832"/>
    </source>
</evidence>
<dbReference type="InterPro" id="IPR036291">
    <property type="entry name" value="NAD(P)-bd_dom_sf"/>
</dbReference>
<dbReference type="SUPFAM" id="SSF48179">
    <property type="entry name" value="6-phosphogluconate dehydrogenase C-terminal domain-like"/>
    <property type="match status" value="2"/>
</dbReference>
<dbReference type="RefSeq" id="WP_054656857.1">
    <property type="nucleotide sequence ID" value="NZ_BAZI01000004.1"/>
</dbReference>
<dbReference type="Pfam" id="PF02737">
    <property type="entry name" value="3HCDH_N"/>
    <property type="match status" value="1"/>
</dbReference>
<dbReference type="SUPFAM" id="SSF51735">
    <property type="entry name" value="NAD(P)-binding Rossmann-fold domains"/>
    <property type="match status" value="1"/>
</dbReference>
<evidence type="ECO:0000259" key="9">
    <source>
        <dbReference type="Pfam" id="PF02737"/>
    </source>
</evidence>
<keyword evidence="3" id="KW-0442">Lipid degradation</keyword>
<evidence type="ECO:0000313" key="11">
    <source>
        <dbReference type="Proteomes" id="UP000050836"/>
    </source>
</evidence>
<dbReference type="InterPro" id="IPR001753">
    <property type="entry name" value="Enoyl-CoA_hydra/iso"/>
</dbReference>